<gene>
    <name evidence="1" type="ORF">F511_47551</name>
</gene>
<dbReference type="AlphaFoldDB" id="A0A2Z6ZQR4"/>
<reference evidence="1 2" key="1">
    <citation type="journal article" date="2015" name="Proc. Natl. Acad. Sci. U.S.A.">
        <title>The resurrection genome of Boea hygrometrica: A blueprint for survival of dehydration.</title>
        <authorList>
            <person name="Xiao L."/>
            <person name="Yang G."/>
            <person name="Zhang L."/>
            <person name="Yang X."/>
            <person name="Zhao S."/>
            <person name="Ji Z."/>
            <person name="Zhou Q."/>
            <person name="Hu M."/>
            <person name="Wang Y."/>
            <person name="Chen M."/>
            <person name="Xu Y."/>
            <person name="Jin H."/>
            <person name="Xiao X."/>
            <person name="Hu G."/>
            <person name="Bao F."/>
            <person name="Hu Y."/>
            <person name="Wan P."/>
            <person name="Li L."/>
            <person name="Deng X."/>
            <person name="Kuang T."/>
            <person name="Xiang C."/>
            <person name="Zhu J.K."/>
            <person name="Oliver M.J."/>
            <person name="He Y."/>
        </authorList>
    </citation>
    <scope>NUCLEOTIDE SEQUENCE [LARGE SCALE GENOMIC DNA]</scope>
    <source>
        <strain evidence="2">cv. XS01</strain>
    </source>
</reference>
<evidence type="ECO:0000313" key="2">
    <source>
        <dbReference type="Proteomes" id="UP000250235"/>
    </source>
</evidence>
<proteinExistence type="predicted"/>
<dbReference type="EMBL" id="KV247929">
    <property type="protein sequence ID" value="KZT75424.1"/>
    <property type="molecule type" value="Genomic_DNA"/>
</dbReference>
<evidence type="ECO:0000313" key="1">
    <source>
        <dbReference type="EMBL" id="KZT75424.1"/>
    </source>
</evidence>
<sequence length="122" mass="13873">MTRISLRMGRPRVAASLAAASRKVARWWPVRCALDHAWRPRRARFCRSSRLDAGRSPPRHGGRSMLMDAPLSGATWLVVVPNLLHDRAPACGLASHVISWWRHRRRPPLRRSSGVFVTADFF</sequence>
<name>A0A2Z6ZQR4_9LAMI</name>
<organism evidence="1 2">
    <name type="scientific">Dorcoceras hygrometricum</name>
    <dbReference type="NCBI Taxonomy" id="472368"/>
    <lineage>
        <taxon>Eukaryota</taxon>
        <taxon>Viridiplantae</taxon>
        <taxon>Streptophyta</taxon>
        <taxon>Embryophyta</taxon>
        <taxon>Tracheophyta</taxon>
        <taxon>Spermatophyta</taxon>
        <taxon>Magnoliopsida</taxon>
        <taxon>eudicotyledons</taxon>
        <taxon>Gunneridae</taxon>
        <taxon>Pentapetalae</taxon>
        <taxon>asterids</taxon>
        <taxon>lamiids</taxon>
        <taxon>Lamiales</taxon>
        <taxon>Gesneriaceae</taxon>
        <taxon>Didymocarpoideae</taxon>
        <taxon>Trichosporeae</taxon>
        <taxon>Loxocarpinae</taxon>
        <taxon>Dorcoceras</taxon>
    </lineage>
</organism>
<dbReference type="Proteomes" id="UP000250235">
    <property type="component" value="Unassembled WGS sequence"/>
</dbReference>
<keyword evidence="2" id="KW-1185">Reference proteome</keyword>
<accession>A0A2Z6ZQR4</accession>
<protein>
    <submittedName>
        <fullName evidence="1">Uncharacterized protein</fullName>
    </submittedName>
</protein>